<proteinExistence type="predicted"/>
<dbReference type="InterPro" id="IPR036397">
    <property type="entry name" value="RNaseH_sf"/>
</dbReference>
<dbReference type="Proteomes" id="UP000515124">
    <property type="component" value="Unplaced"/>
</dbReference>
<dbReference type="KEGG" id="pavi:110761606"/>
<dbReference type="PROSITE" id="PS50994">
    <property type="entry name" value="INTEGRASE"/>
    <property type="match status" value="1"/>
</dbReference>
<dbReference type="InterPro" id="IPR012337">
    <property type="entry name" value="RNaseH-like_sf"/>
</dbReference>
<accession>A0A6P5T022</accession>
<dbReference type="InterPro" id="IPR050951">
    <property type="entry name" value="Retrovirus_Pol_polyprotein"/>
</dbReference>
<dbReference type="PANTHER" id="PTHR37984">
    <property type="entry name" value="PROTEIN CBG26694"/>
    <property type="match status" value="1"/>
</dbReference>
<gene>
    <name evidence="3" type="primary">LOC110761606</name>
</gene>
<evidence type="ECO:0000259" key="1">
    <source>
        <dbReference type="PROSITE" id="PS50994"/>
    </source>
</evidence>
<keyword evidence="2" id="KW-1185">Reference proteome</keyword>
<feature type="domain" description="Integrase catalytic" evidence="1">
    <location>
        <begin position="33"/>
        <end position="205"/>
    </location>
</feature>
<dbReference type="RefSeq" id="XP_021819797.1">
    <property type="nucleotide sequence ID" value="XM_021964105.1"/>
</dbReference>
<protein>
    <submittedName>
        <fullName evidence="3">Uncharacterized protein K02A2.6-like</fullName>
    </submittedName>
</protein>
<dbReference type="Pfam" id="PF00665">
    <property type="entry name" value="rve"/>
    <property type="match status" value="1"/>
</dbReference>
<dbReference type="AlphaFoldDB" id="A0A6P5T022"/>
<dbReference type="InterPro" id="IPR001584">
    <property type="entry name" value="Integrase_cat-core"/>
</dbReference>
<dbReference type="GO" id="GO:0015074">
    <property type="term" value="P:DNA integration"/>
    <property type="evidence" value="ECO:0007669"/>
    <property type="project" value="InterPro"/>
</dbReference>
<dbReference type="PANTHER" id="PTHR37984:SF5">
    <property type="entry name" value="PROTEIN NYNRIN-LIKE"/>
    <property type="match status" value="1"/>
</dbReference>
<reference evidence="3" key="1">
    <citation type="submission" date="2025-08" db="UniProtKB">
        <authorList>
            <consortium name="RefSeq"/>
        </authorList>
    </citation>
    <scope>IDENTIFICATION</scope>
</reference>
<dbReference type="Gene3D" id="3.30.420.10">
    <property type="entry name" value="Ribonuclease H-like superfamily/Ribonuclease H"/>
    <property type="match status" value="1"/>
</dbReference>
<dbReference type="GO" id="GO:0003676">
    <property type="term" value="F:nucleic acid binding"/>
    <property type="evidence" value="ECO:0007669"/>
    <property type="project" value="InterPro"/>
</dbReference>
<evidence type="ECO:0000313" key="2">
    <source>
        <dbReference type="Proteomes" id="UP000515124"/>
    </source>
</evidence>
<name>A0A6P5T022_PRUAV</name>
<evidence type="ECO:0000313" key="3">
    <source>
        <dbReference type="RefSeq" id="XP_021819797.1"/>
    </source>
</evidence>
<sequence length="339" mass="38173">MEKGCFNYAKGCEDCQRNGPIQHVPAVPLNPIVKPRPFRGWAVDFVGKVVPSSSNEHTFIIVATDYFIKWVEASAVKSISSSVVITFIKQQIIHRFGIPETITTDKGTSFISKEIQDFSDAYGIKFVQSSPYFPRANGQAESTNKVLINIIKKMAEKNPRDWHERLSKALWADRTSKKTSIDTTPFALTYGHDAVLPVEISVQSLRIERQPYMNDAAYVEFMMQELEQLSPIRAKALNHLMVGKQAVARAYNKRVRGMTFEEGELVCRAILPLGTHVSGLGKWSPTWEGPFVVHKILGKGAYLLQDRDGTPHQHPINGQWLKKFLPSLWETTGIDLSDD</sequence>
<dbReference type="GeneID" id="110761606"/>
<dbReference type="SUPFAM" id="SSF53098">
    <property type="entry name" value="Ribonuclease H-like"/>
    <property type="match status" value="1"/>
</dbReference>
<organism evidence="2 3">
    <name type="scientific">Prunus avium</name>
    <name type="common">Cherry</name>
    <name type="synonym">Cerasus avium</name>
    <dbReference type="NCBI Taxonomy" id="42229"/>
    <lineage>
        <taxon>Eukaryota</taxon>
        <taxon>Viridiplantae</taxon>
        <taxon>Streptophyta</taxon>
        <taxon>Embryophyta</taxon>
        <taxon>Tracheophyta</taxon>
        <taxon>Spermatophyta</taxon>
        <taxon>Magnoliopsida</taxon>
        <taxon>eudicotyledons</taxon>
        <taxon>Gunneridae</taxon>
        <taxon>Pentapetalae</taxon>
        <taxon>rosids</taxon>
        <taxon>fabids</taxon>
        <taxon>Rosales</taxon>
        <taxon>Rosaceae</taxon>
        <taxon>Amygdaloideae</taxon>
        <taxon>Amygdaleae</taxon>
        <taxon>Prunus</taxon>
    </lineage>
</organism>